<dbReference type="SUPFAM" id="SSF103088">
    <property type="entry name" value="OmpA-like"/>
    <property type="match status" value="1"/>
</dbReference>
<keyword evidence="6" id="KW-0732">Signal</keyword>
<evidence type="ECO:0000256" key="2">
    <source>
        <dbReference type="ARBA" id="ARBA00023136"/>
    </source>
</evidence>
<dbReference type="Gene3D" id="3.30.1330.60">
    <property type="entry name" value="OmpA-like domain"/>
    <property type="match status" value="1"/>
</dbReference>
<evidence type="ECO:0000256" key="6">
    <source>
        <dbReference type="SAM" id="SignalP"/>
    </source>
</evidence>
<dbReference type="CDD" id="cd07185">
    <property type="entry name" value="OmpA_C-like"/>
    <property type="match status" value="1"/>
</dbReference>
<reference evidence="8 9" key="1">
    <citation type="submission" date="2020-07" db="EMBL/GenBank/DDBJ databases">
        <title>Pseudogemmobacter sp. nov., isolated from poultry manure in Taiwan.</title>
        <authorList>
            <person name="Lin S.-Y."/>
            <person name="Tang Y.-S."/>
            <person name="Young C.-C."/>
        </authorList>
    </citation>
    <scope>NUCLEOTIDE SEQUENCE [LARGE SCALE GENOMIC DNA]</scope>
    <source>
        <strain evidence="8 9">CC-YST710</strain>
    </source>
</reference>
<dbReference type="InterPro" id="IPR050330">
    <property type="entry name" value="Bact_OuterMem_StrucFunc"/>
</dbReference>
<feature type="domain" description="OmpA-like" evidence="7">
    <location>
        <begin position="217"/>
        <end position="334"/>
    </location>
</feature>
<evidence type="ECO:0000313" key="8">
    <source>
        <dbReference type="EMBL" id="MCB5408541.1"/>
    </source>
</evidence>
<keyword evidence="9" id="KW-1185">Reference proteome</keyword>
<organism evidence="8 9">
    <name type="scientific">Pseudogemmobacter faecipullorum</name>
    <dbReference type="NCBI Taxonomy" id="2755041"/>
    <lineage>
        <taxon>Bacteria</taxon>
        <taxon>Pseudomonadati</taxon>
        <taxon>Pseudomonadota</taxon>
        <taxon>Alphaproteobacteria</taxon>
        <taxon>Rhodobacterales</taxon>
        <taxon>Paracoccaceae</taxon>
        <taxon>Pseudogemmobacter</taxon>
    </lineage>
</organism>
<keyword evidence="3" id="KW-0998">Cell outer membrane</keyword>
<dbReference type="Proteomes" id="UP001198571">
    <property type="component" value="Unassembled WGS sequence"/>
</dbReference>
<evidence type="ECO:0000313" key="9">
    <source>
        <dbReference type="Proteomes" id="UP001198571"/>
    </source>
</evidence>
<evidence type="ECO:0000256" key="4">
    <source>
        <dbReference type="PROSITE-ProRule" id="PRU00473"/>
    </source>
</evidence>
<feature type="region of interest" description="Disordered" evidence="5">
    <location>
        <begin position="303"/>
        <end position="334"/>
    </location>
</feature>
<evidence type="ECO:0000259" key="7">
    <source>
        <dbReference type="PROSITE" id="PS51123"/>
    </source>
</evidence>
<name>A0ABS8CGM8_9RHOB</name>
<dbReference type="Pfam" id="PF00691">
    <property type="entry name" value="OmpA"/>
    <property type="match status" value="1"/>
</dbReference>
<dbReference type="PANTHER" id="PTHR30329:SF21">
    <property type="entry name" value="LIPOPROTEIN YIAD-RELATED"/>
    <property type="match status" value="1"/>
</dbReference>
<dbReference type="PANTHER" id="PTHR30329">
    <property type="entry name" value="STATOR ELEMENT OF FLAGELLAR MOTOR COMPLEX"/>
    <property type="match status" value="1"/>
</dbReference>
<dbReference type="EMBL" id="JACDXX010000001">
    <property type="protein sequence ID" value="MCB5408541.1"/>
    <property type="molecule type" value="Genomic_DNA"/>
</dbReference>
<dbReference type="InterPro" id="IPR006664">
    <property type="entry name" value="OMP_bac"/>
</dbReference>
<dbReference type="PRINTS" id="PR01021">
    <property type="entry name" value="OMPADOMAIN"/>
</dbReference>
<feature type="region of interest" description="Disordered" evidence="5">
    <location>
        <begin position="183"/>
        <end position="213"/>
    </location>
</feature>
<comment type="caution">
    <text evidence="8">The sequence shown here is derived from an EMBL/GenBank/DDBJ whole genome shotgun (WGS) entry which is preliminary data.</text>
</comment>
<proteinExistence type="predicted"/>
<keyword evidence="2 4" id="KW-0472">Membrane</keyword>
<dbReference type="RefSeq" id="WP_226933414.1">
    <property type="nucleotide sequence ID" value="NZ_JACDXX010000001.1"/>
</dbReference>
<dbReference type="PROSITE" id="PS51123">
    <property type="entry name" value="OMPA_2"/>
    <property type="match status" value="1"/>
</dbReference>
<accession>A0ABS8CGM8</accession>
<evidence type="ECO:0000256" key="3">
    <source>
        <dbReference type="ARBA" id="ARBA00023237"/>
    </source>
</evidence>
<gene>
    <name evidence="8" type="ORF">H0485_00780</name>
</gene>
<comment type="subcellular location">
    <subcellularLocation>
        <location evidence="1">Cell outer membrane</location>
    </subcellularLocation>
</comment>
<feature type="chain" id="PRO_5045799172" evidence="6">
    <location>
        <begin position="40"/>
        <end position="334"/>
    </location>
</feature>
<dbReference type="InterPro" id="IPR006665">
    <property type="entry name" value="OmpA-like"/>
</dbReference>
<evidence type="ECO:0000256" key="5">
    <source>
        <dbReference type="SAM" id="MobiDB-lite"/>
    </source>
</evidence>
<feature type="signal peptide" evidence="6">
    <location>
        <begin position="1"/>
        <end position="39"/>
    </location>
</feature>
<protein>
    <submittedName>
        <fullName evidence="8">OmpA family protein</fullName>
    </submittedName>
</protein>
<evidence type="ECO:0000256" key="1">
    <source>
        <dbReference type="ARBA" id="ARBA00004442"/>
    </source>
</evidence>
<dbReference type="InterPro" id="IPR036737">
    <property type="entry name" value="OmpA-like_sf"/>
</dbReference>
<sequence length="334" mass="35883">MPRNVTKPRNGLILSAGRSAWFGLKIPALLLALSAPAAAFEPSFTQQISSVTELAAGLDSYAMPVGPWQKATGLPVQRVEGQVSRRAWRLNAPGATLFAVLLPLREQLQAAGWQILFECETRDCGGFDFRFSTEVLPEPDMHVDLNQFRFLSARRGEEALSLLISRSGDAAFVQQVAVGPEALAPLRPGGSDTPPQSEARPAPLPEPVPQGEGDARLAAGLPLVMEDLVFESGSARLRDGDYASLQLLADWLGDGAERRLILVGHTDLSGSLQANITLSKRRAEAVREALIRGYKIAPARLEAEGAGPLAPRSENYSEAGRQKNRRVEAIPAPG</sequence>